<name>A0ABM4U1A3_COFAR</name>
<dbReference type="RefSeq" id="XP_071901057.1">
    <property type="nucleotide sequence ID" value="XM_072044956.1"/>
</dbReference>
<dbReference type="Proteomes" id="UP001652660">
    <property type="component" value="Chromosome 4c"/>
</dbReference>
<dbReference type="PANTHER" id="PTHR32166:SF88">
    <property type="entry name" value="HAT TRANSPOSON SUPERFAMILY"/>
    <property type="match status" value="1"/>
</dbReference>
<keyword evidence="2" id="KW-1185">Reference proteome</keyword>
<evidence type="ECO:0000313" key="2">
    <source>
        <dbReference type="Proteomes" id="UP001652660"/>
    </source>
</evidence>
<evidence type="ECO:0000259" key="1">
    <source>
        <dbReference type="Pfam" id="PF04937"/>
    </source>
</evidence>
<evidence type="ECO:0000313" key="3">
    <source>
        <dbReference type="RefSeq" id="XP_071901057.1"/>
    </source>
</evidence>
<reference evidence="3" key="1">
    <citation type="submission" date="2025-08" db="UniProtKB">
        <authorList>
            <consortium name="RefSeq"/>
        </authorList>
    </citation>
    <scope>IDENTIFICATION</scope>
    <source>
        <tissue evidence="3">Leaves</tissue>
    </source>
</reference>
<dbReference type="Pfam" id="PF04937">
    <property type="entry name" value="DUF659"/>
    <property type="match status" value="1"/>
</dbReference>
<gene>
    <name evidence="3" type="primary">LOC113739175</name>
</gene>
<dbReference type="GeneID" id="113739175"/>
<dbReference type="SUPFAM" id="SSF53098">
    <property type="entry name" value="Ribonuclease H-like"/>
    <property type="match status" value="1"/>
</dbReference>
<organism evidence="2 3">
    <name type="scientific">Coffea arabica</name>
    <name type="common">Arabian coffee</name>
    <dbReference type="NCBI Taxonomy" id="13443"/>
    <lineage>
        <taxon>Eukaryota</taxon>
        <taxon>Viridiplantae</taxon>
        <taxon>Streptophyta</taxon>
        <taxon>Embryophyta</taxon>
        <taxon>Tracheophyta</taxon>
        <taxon>Spermatophyta</taxon>
        <taxon>Magnoliopsida</taxon>
        <taxon>eudicotyledons</taxon>
        <taxon>Gunneridae</taxon>
        <taxon>Pentapetalae</taxon>
        <taxon>asterids</taxon>
        <taxon>lamiids</taxon>
        <taxon>Gentianales</taxon>
        <taxon>Rubiaceae</taxon>
        <taxon>Ixoroideae</taxon>
        <taxon>Gardenieae complex</taxon>
        <taxon>Bertiereae - Coffeeae clade</taxon>
        <taxon>Coffeeae</taxon>
        <taxon>Coffea</taxon>
    </lineage>
</organism>
<feature type="domain" description="DUF659" evidence="1">
    <location>
        <begin position="50"/>
        <end position="189"/>
    </location>
</feature>
<sequence>MQSKEAKEKVDLAISKWLIDASIPFNAANSAYYQSMFDAACSYGTGYKAPNFYDLCGYLLIKNVEQVKNFVDSFRSTWKEIGCTIMADEWTDQERRTLINFLAYCPRGTIFLKSVDALDNSKTADMLYKLFREVVLFVGVEHVVHVVTDNAANYVAVGRLLERKFPTLYWSPCAAHYLNLMLQDVGKLDEDALRAMVTSKEWTLSAYAKESKAKRLVDSDERPSMGYLYAAMHKAREELLKRFAKRKKRVDTYLNIIVSRWDNQLHKNVHAAGFWLNPAYQYDSTELEKHRYTTSGLLDVIEKYSYENSDLMTHLTSEMKLFVKLKVILEEFLQ</sequence>
<dbReference type="InterPro" id="IPR012337">
    <property type="entry name" value="RNaseH-like_sf"/>
</dbReference>
<accession>A0ABM4U1A3</accession>
<protein>
    <recommendedName>
        <fullName evidence="1">DUF659 domain-containing protein</fullName>
    </recommendedName>
</protein>
<proteinExistence type="predicted"/>
<dbReference type="InterPro" id="IPR007021">
    <property type="entry name" value="DUF659"/>
</dbReference>
<dbReference type="PANTHER" id="PTHR32166">
    <property type="entry name" value="OSJNBA0013A04.12 PROTEIN"/>
    <property type="match status" value="1"/>
</dbReference>